<protein>
    <submittedName>
        <fullName evidence="1">Uncharacterized protein</fullName>
    </submittedName>
</protein>
<reference evidence="1" key="1">
    <citation type="submission" date="2014-09" db="EMBL/GenBank/DDBJ databases">
        <authorList>
            <person name="Magalhaes I.L.F."/>
            <person name="Oliveira U."/>
            <person name="Santos F.R."/>
            <person name="Vidigal T.H.D.A."/>
            <person name="Brescovit A.D."/>
            <person name="Santos A.J."/>
        </authorList>
    </citation>
    <scope>NUCLEOTIDE SEQUENCE</scope>
</reference>
<name>A0A0K0LCG1_9BACT</name>
<evidence type="ECO:0000313" key="1">
    <source>
        <dbReference type="EMBL" id="AIW81404.1"/>
    </source>
</evidence>
<dbReference type="AlphaFoldDB" id="A0A0K0LCG1"/>
<organism evidence="1">
    <name type="scientific">uncultured bacterium TB321_p</name>
    <dbReference type="NCBI Taxonomy" id="1552144"/>
    <lineage>
        <taxon>Bacteria</taxon>
        <taxon>environmental samples</taxon>
    </lineage>
</organism>
<accession>A0A0K0LCG1</accession>
<proteinExistence type="predicted"/>
<sequence>MALPATAAVAAVPYGSQPPGFEAPHIRTSPIAGIVNQQWYNYRADILEAEKELTSDLRHSTDREDRWDAWDEWENEVVDADKDYVKEMRKKGYRSGRVTVGG</sequence>
<dbReference type="EMBL" id="KM669731">
    <property type="protein sequence ID" value="AIW81404.1"/>
    <property type="molecule type" value="Genomic_DNA"/>
</dbReference>